<protein>
    <recommendedName>
        <fullName evidence="1">YdhG-like domain-containing protein</fullName>
    </recommendedName>
</protein>
<dbReference type="Pfam" id="PF08818">
    <property type="entry name" value="DUF1801"/>
    <property type="match status" value="1"/>
</dbReference>
<gene>
    <name evidence="2" type="ORF">CHX27_03215</name>
</gene>
<keyword evidence="3" id="KW-1185">Reference proteome</keyword>
<dbReference type="AlphaFoldDB" id="A0A256A120"/>
<dbReference type="Proteomes" id="UP000216035">
    <property type="component" value="Unassembled WGS sequence"/>
</dbReference>
<comment type="caution">
    <text evidence="2">The sequence shown here is derived from an EMBL/GenBank/DDBJ whole genome shotgun (WGS) entry which is preliminary data.</text>
</comment>
<evidence type="ECO:0000313" key="2">
    <source>
        <dbReference type="EMBL" id="OYQ47396.1"/>
    </source>
</evidence>
<proteinExistence type="predicted"/>
<organism evidence="2 3">
    <name type="scientific">Flavobacterium aurantiibacter</name>
    <dbReference type="NCBI Taxonomy" id="2023067"/>
    <lineage>
        <taxon>Bacteria</taxon>
        <taxon>Pseudomonadati</taxon>
        <taxon>Bacteroidota</taxon>
        <taxon>Flavobacteriia</taxon>
        <taxon>Flavobacteriales</taxon>
        <taxon>Flavobacteriaceae</taxon>
        <taxon>Flavobacterium</taxon>
    </lineage>
</organism>
<reference evidence="2 3" key="1">
    <citation type="submission" date="2017-07" db="EMBL/GenBank/DDBJ databases">
        <title>Flavobacterium cyanobacteriorum sp. nov., isolated from cyanobacterial aggregates in a eutrophic lake.</title>
        <authorList>
            <person name="Cai H."/>
        </authorList>
    </citation>
    <scope>NUCLEOTIDE SEQUENCE [LARGE SCALE GENOMIC DNA]</scope>
    <source>
        <strain evidence="2 3">TH167</strain>
    </source>
</reference>
<dbReference type="EMBL" id="NOXX01000146">
    <property type="protein sequence ID" value="OYQ47396.1"/>
    <property type="molecule type" value="Genomic_DNA"/>
</dbReference>
<evidence type="ECO:0000259" key="1">
    <source>
        <dbReference type="Pfam" id="PF08818"/>
    </source>
</evidence>
<dbReference type="SUPFAM" id="SSF159888">
    <property type="entry name" value="YdhG-like"/>
    <property type="match status" value="1"/>
</dbReference>
<name>A0A256A120_9FLAO</name>
<sequence length="129" mass="14726">MSNPQKIKFKSVADFLKSLPSGEWEIVELLRELIFETVPEVNERLAYNVPFFYRNRRLAFIWPASVPWGNIKEGVALGFMHGNALLEMGAKPGSKVVRIVFKSVAEVDRDLVRQLLYEAVQNDNQFGKA</sequence>
<evidence type="ECO:0000313" key="3">
    <source>
        <dbReference type="Proteomes" id="UP000216035"/>
    </source>
</evidence>
<dbReference type="InterPro" id="IPR014922">
    <property type="entry name" value="YdhG-like"/>
</dbReference>
<dbReference type="OrthoDB" id="1120992at2"/>
<feature type="domain" description="YdhG-like" evidence="1">
    <location>
        <begin position="25"/>
        <end position="120"/>
    </location>
</feature>
<accession>A0A256A120</accession>
<dbReference type="Gene3D" id="3.90.1150.200">
    <property type="match status" value="1"/>
</dbReference>